<dbReference type="Gene3D" id="1.20.1070.10">
    <property type="entry name" value="Rhodopsin 7-helix transmembrane proteins"/>
    <property type="match status" value="1"/>
</dbReference>
<dbReference type="PANTHER" id="PTHR46641:SF2">
    <property type="entry name" value="FMRFAMIDE RECEPTOR"/>
    <property type="match status" value="1"/>
</dbReference>
<protein>
    <submittedName>
        <fullName evidence="8">G_PROTEIN_RECEP_F1_2 domain-containing protein</fullName>
    </submittedName>
</protein>
<evidence type="ECO:0000256" key="1">
    <source>
        <dbReference type="ARBA" id="ARBA00004370"/>
    </source>
</evidence>
<evidence type="ECO:0000259" key="6">
    <source>
        <dbReference type="PROSITE" id="PS50262"/>
    </source>
</evidence>
<feature type="transmembrane region" description="Helical" evidence="5">
    <location>
        <begin position="151"/>
        <end position="171"/>
    </location>
</feature>
<dbReference type="InterPro" id="IPR052954">
    <property type="entry name" value="GPCR-Ligand_Int"/>
</dbReference>
<feature type="transmembrane region" description="Helical" evidence="5">
    <location>
        <begin position="293"/>
        <end position="313"/>
    </location>
</feature>
<evidence type="ECO:0000256" key="3">
    <source>
        <dbReference type="ARBA" id="ARBA00022989"/>
    </source>
</evidence>
<feature type="transmembrane region" description="Helical" evidence="5">
    <location>
        <begin position="216"/>
        <end position="234"/>
    </location>
</feature>
<evidence type="ECO:0000256" key="2">
    <source>
        <dbReference type="ARBA" id="ARBA00022692"/>
    </source>
</evidence>
<dbReference type="Proteomes" id="UP000038045">
    <property type="component" value="Unplaced"/>
</dbReference>
<feature type="transmembrane region" description="Helical" evidence="5">
    <location>
        <begin position="96"/>
        <end position="119"/>
    </location>
</feature>
<feature type="domain" description="G-protein coupled receptors family 1 profile" evidence="6">
    <location>
        <begin position="37"/>
        <end position="312"/>
    </location>
</feature>
<feature type="transmembrane region" description="Helical" evidence="5">
    <location>
        <begin position="255"/>
        <end position="273"/>
    </location>
</feature>
<dbReference type="SUPFAM" id="SSF81321">
    <property type="entry name" value="Family A G protein-coupled receptor-like"/>
    <property type="match status" value="1"/>
</dbReference>
<keyword evidence="3 5" id="KW-1133">Transmembrane helix</keyword>
<evidence type="ECO:0000256" key="4">
    <source>
        <dbReference type="ARBA" id="ARBA00023136"/>
    </source>
</evidence>
<comment type="subcellular location">
    <subcellularLocation>
        <location evidence="1">Membrane</location>
    </subcellularLocation>
</comment>
<name>A0A0N4ZTD6_PARTI</name>
<keyword evidence="7" id="KW-1185">Reference proteome</keyword>
<dbReference type="PROSITE" id="PS50262">
    <property type="entry name" value="G_PROTEIN_RECEP_F1_2"/>
    <property type="match status" value="1"/>
</dbReference>
<evidence type="ECO:0000256" key="5">
    <source>
        <dbReference type="SAM" id="Phobius"/>
    </source>
</evidence>
<dbReference type="AlphaFoldDB" id="A0A0N4ZTD6"/>
<dbReference type="InterPro" id="IPR017452">
    <property type="entry name" value="GPCR_Rhodpsn_7TM"/>
</dbReference>
<feature type="transmembrane region" description="Helical" evidence="5">
    <location>
        <begin position="54"/>
        <end position="76"/>
    </location>
</feature>
<dbReference type="CDD" id="cd14978">
    <property type="entry name" value="7tmA_FMRFamide_R-like"/>
    <property type="match status" value="1"/>
</dbReference>
<keyword evidence="2 5" id="KW-0812">Transmembrane</keyword>
<dbReference type="WBParaSite" id="PTRK_0001176500.1">
    <property type="protein sequence ID" value="PTRK_0001176500.1"/>
    <property type="gene ID" value="PTRK_0001176500"/>
</dbReference>
<organism evidence="7 8">
    <name type="scientific">Parastrongyloides trichosuri</name>
    <name type="common">Possum-specific nematode worm</name>
    <dbReference type="NCBI Taxonomy" id="131310"/>
    <lineage>
        <taxon>Eukaryota</taxon>
        <taxon>Metazoa</taxon>
        <taxon>Ecdysozoa</taxon>
        <taxon>Nematoda</taxon>
        <taxon>Chromadorea</taxon>
        <taxon>Rhabditida</taxon>
        <taxon>Tylenchina</taxon>
        <taxon>Panagrolaimomorpha</taxon>
        <taxon>Strongyloidoidea</taxon>
        <taxon>Strongyloididae</taxon>
        <taxon>Parastrongyloides</taxon>
    </lineage>
</organism>
<dbReference type="PANTHER" id="PTHR46641">
    <property type="entry name" value="FMRFAMIDE RECEPTOR-RELATED"/>
    <property type="match status" value="1"/>
</dbReference>
<keyword evidence="4 5" id="KW-0472">Membrane</keyword>
<accession>A0A0N4ZTD6</accession>
<evidence type="ECO:0000313" key="7">
    <source>
        <dbReference type="Proteomes" id="UP000038045"/>
    </source>
</evidence>
<proteinExistence type="predicted"/>
<reference evidence="8" key="1">
    <citation type="submission" date="2017-02" db="UniProtKB">
        <authorList>
            <consortium name="WormBaseParasite"/>
        </authorList>
    </citation>
    <scope>IDENTIFICATION</scope>
</reference>
<evidence type="ECO:0000313" key="8">
    <source>
        <dbReference type="WBParaSite" id="PTRK_0001176500.1"/>
    </source>
</evidence>
<sequence length="358" mass="40843">MYLTNNITFCEPLSKNSAELIVDGPLTLLCVILGIIGNVQAILFLQSCKLNRRLVANMTVLFVWDCLLLIVAVLYYSLTSFFELFQIPIQMDKFIVIFHGPASITLTSSIWLTLLIVIYRYLAVIKPFNGIDGSIYTSMNNSSSFSQNFKFYKTPLIVVGLAILINIPIFFEMRYQDCYDEKTESWSKNANPTPLRINPMYKTFYRLILKTTLESFIPFFLAATLLALTQVKVLRSNKRRMRLAPGGQRDNNDKAVSYMAVIIVFKFLVLHFLRVSLDVWEVFIDPTEIFDLLAKVSNVLVTINSATNYLVYLGKRSTNNEKKTSDRGKSHVVKLKTNEETHVLMLKKNSSQSTANES</sequence>
<dbReference type="GO" id="GO:0016020">
    <property type="term" value="C:membrane"/>
    <property type="evidence" value="ECO:0007669"/>
    <property type="project" value="UniProtKB-SubCell"/>
</dbReference>
<dbReference type="STRING" id="131310.A0A0N4ZTD6"/>
<feature type="transmembrane region" description="Helical" evidence="5">
    <location>
        <begin position="26"/>
        <end position="45"/>
    </location>
</feature>